<dbReference type="Gene3D" id="3.40.50.12780">
    <property type="entry name" value="N-terminal domain of ligase-like"/>
    <property type="match status" value="1"/>
</dbReference>
<dbReference type="InterPro" id="IPR042099">
    <property type="entry name" value="ANL_N_sf"/>
</dbReference>
<dbReference type="SUPFAM" id="SSF56801">
    <property type="entry name" value="Acetyl-CoA synthetase-like"/>
    <property type="match status" value="1"/>
</dbReference>
<dbReference type="PROSITE" id="PS00455">
    <property type="entry name" value="AMP_BINDING"/>
    <property type="match status" value="1"/>
</dbReference>
<evidence type="ECO:0000313" key="2">
    <source>
        <dbReference type="EMBL" id="GAA1828290.1"/>
    </source>
</evidence>
<keyword evidence="2" id="KW-0436">Ligase</keyword>
<evidence type="ECO:0000313" key="3">
    <source>
        <dbReference type="Proteomes" id="UP001500449"/>
    </source>
</evidence>
<dbReference type="InterPro" id="IPR020845">
    <property type="entry name" value="AMP-binding_CS"/>
</dbReference>
<reference evidence="2 3" key="1">
    <citation type="journal article" date="2019" name="Int. J. Syst. Evol. Microbiol.">
        <title>The Global Catalogue of Microorganisms (GCM) 10K type strain sequencing project: providing services to taxonomists for standard genome sequencing and annotation.</title>
        <authorList>
            <consortium name="The Broad Institute Genomics Platform"/>
            <consortium name="The Broad Institute Genome Sequencing Center for Infectious Disease"/>
            <person name="Wu L."/>
            <person name="Ma J."/>
        </authorList>
    </citation>
    <scope>NUCLEOTIDE SEQUENCE [LARGE SCALE GENOMIC DNA]</scope>
    <source>
        <strain evidence="2 3">JCM 16009</strain>
    </source>
</reference>
<dbReference type="InterPro" id="IPR045851">
    <property type="entry name" value="AMP-bd_C_sf"/>
</dbReference>
<dbReference type="InterPro" id="IPR000873">
    <property type="entry name" value="AMP-dep_synth/lig_dom"/>
</dbReference>
<dbReference type="Pfam" id="PF00501">
    <property type="entry name" value="AMP-binding"/>
    <property type="match status" value="1"/>
</dbReference>
<dbReference type="EMBL" id="BAAAQK010000001">
    <property type="protein sequence ID" value="GAA1828290.1"/>
    <property type="molecule type" value="Genomic_DNA"/>
</dbReference>
<accession>A0ABN2MLH2</accession>
<dbReference type="Gene3D" id="3.30.300.30">
    <property type="match status" value="1"/>
</dbReference>
<evidence type="ECO:0000259" key="1">
    <source>
        <dbReference type="Pfam" id="PF00501"/>
    </source>
</evidence>
<dbReference type="PANTHER" id="PTHR43201:SF32">
    <property type="entry name" value="2-SUCCINYLBENZOATE--COA LIGASE, CHLOROPLASTIC_PEROXISOMAL"/>
    <property type="match status" value="1"/>
</dbReference>
<dbReference type="RefSeq" id="WP_344411627.1">
    <property type="nucleotide sequence ID" value="NZ_BAAAQK010000001.1"/>
</dbReference>
<name>A0ABN2MLH2_9PSEU</name>
<dbReference type="Proteomes" id="UP001500449">
    <property type="component" value="Unassembled WGS sequence"/>
</dbReference>
<organism evidence="2 3">
    <name type="scientific">Pseudonocardia ailaonensis</name>
    <dbReference type="NCBI Taxonomy" id="367279"/>
    <lineage>
        <taxon>Bacteria</taxon>
        <taxon>Bacillati</taxon>
        <taxon>Actinomycetota</taxon>
        <taxon>Actinomycetes</taxon>
        <taxon>Pseudonocardiales</taxon>
        <taxon>Pseudonocardiaceae</taxon>
        <taxon>Pseudonocardia</taxon>
    </lineage>
</organism>
<comment type="caution">
    <text evidence="2">The sequence shown here is derived from an EMBL/GenBank/DDBJ whole genome shotgun (WGS) entry which is preliminary data.</text>
</comment>
<protein>
    <submittedName>
        <fullName evidence="2">ATP-dependent acyl-CoA ligase</fullName>
    </submittedName>
</protein>
<keyword evidence="3" id="KW-1185">Reference proteome</keyword>
<proteinExistence type="predicted"/>
<dbReference type="GO" id="GO:0016874">
    <property type="term" value="F:ligase activity"/>
    <property type="evidence" value="ECO:0007669"/>
    <property type="project" value="UniProtKB-KW"/>
</dbReference>
<dbReference type="PANTHER" id="PTHR43201">
    <property type="entry name" value="ACYL-COA SYNTHETASE"/>
    <property type="match status" value="1"/>
</dbReference>
<gene>
    <name evidence="2" type="ORF">GCM10009836_02530</name>
</gene>
<feature type="domain" description="AMP-dependent synthetase/ligase" evidence="1">
    <location>
        <begin position="28"/>
        <end position="341"/>
    </location>
</feature>
<sequence>MTAENVSRLLAARRADSPTALLGLAGAPMTVGGAVDRAAVRARALLAAGLVPGEPVALVGENSNDWLLTWMACQLAALPTALVNPTFPDELVTEVLAPLAPQAVLSTDSRPPVPTVSRWLDVRELAEDVDGPRDLDGLPGPGAAGSDLSGFMLTSGTSGPPKLVAQSQRYFVSLGRYVADALGLTERDTVLTPLPLFHVNPLGYAVLGSLTARASCIALPRFSASTFWAQVRDIGATAAILHGPPLEILKRRTTSADAAGHALRVVFYADPEFLSAFDVPLGVSVYGSTEVGGLSHMHLWRRDDTEVPPEGAVHYGGPHRPGIAHRIVDGEIQVRADEPGILAEGYVRPGRVVEPLVTDGWFASGDLGYTDERGGLVYVARASDSVRVKGEFVPLGFVENTFRDIDAITDLALWKRPSALVDEELVLFVEADVIPVDAIRRRRSELPAFMRPSAVARVGTLPRDTTVGKTRRRQLDVATALEVVEL</sequence>